<dbReference type="Proteomes" id="UP000326029">
    <property type="component" value="Chromosome"/>
</dbReference>
<feature type="transmembrane region" description="Helical" evidence="1">
    <location>
        <begin position="42"/>
        <end position="64"/>
    </location>
</feature>
<evidence type="ECO:0000313" key="3">
    <source>
        <dbReference type="EMBL" id="QEV34165.1"/>
    </source>
</evidence>
<feature type="transmembrane region" description="Helical" evidence="1">
    <location>
        <begin position="107"/>
        <end position="125"/>
    </location>
</feature>
<dbReference type="AlphaFoldDB" id="A0AAV4KG51"/>
<gene>
    <name evidence="3" type="ORF">CP977_20050</name>
    <name evidence="2" type="ORF">GCM10010497_09030</name>
</gene>
<evidence type="ECO:0008006" key="6">
    <source>
        <dbReference type="Google" id="ProtNLM"/>
    </source>
</evidence>
<dbReference type="RefSeq" id="WP_062752960.1">
    <property type="nucleotide sequence ID" value="NZ_BMSJ01000001.1"/>
</dbReference>
<protein>
    <recommendedName>
        <fullName evidence="6">Integral membrane protein</fullName>
    </recommendedName>
</protein>
<evidence type="ECO:0000313" key="5">
    <source>
        <dbReference type="Proteomes" id="UP000642014"/>
    </source>
</evidence>
<keyword evidence="1" id="KW-0472">Membrane</keyword>
<accession>A0AAV4KG51</accession>
<feature type="transmembrane region" description="Helical" evidence="1">
    <location>
        <begin position="76"/>
        <end position="95"/>
    </location>
</feature>
<sequence length="135" mass="13369">MDRHAPATGATAVGIVADGGFKVLLGAAFALGAAPLSRSLGAPLWLLVVSGASLLACGGAELGYARVRPARTCVRLMVGYDTAWALATLVGVLVAARGGTAGGEVWIGYQAVAPLLFAALLARAAPARLTPSAAS</sequence>
<keyword evidence="4" id="KW-1185">Reference proteome</keyword>
<keyword evidence="1" id="KW-0812">Transmembrane</keyword>
<evidence type="ECO:0000313" key="4">
    <source>
        <dbReference type="Proteomes" id="UP000326029"/>
    </source>
</evidence>
<keyword evidence="1" id="KW-1133">Transmembrane helix</keyword>
<name>A0AAV4KG51_9ACTN</name>
<reference evidence="3 4" key="2">
    <citation type="submission" date="2017-09" db="EMBL/GenBank/DDBJ databases">
        <authorList>
            <person name="Lee N."/>
            <person name="Cho B.-K."/>
        </authorList>
    </citation>
    <scope>NUCLEOTIDE SEQUENCE [LARGE SCALE GENOMIC DNA]</scope>
    <source>
        <strain evidence="3 4">ATCC 19740</strain>
    </source>
</reference>
<feature type="transmembrane region" description="Helical" evidence="1">
    <location>
        <begin position="12"/>
        <end position="36"/>
    </location>
</feature>
<reference evidence="2 5" key="1">
    <citation type="journal article" date="2014" name="Int. J. Syst. Evol. Microbiol.">
        <title>Complete genome sequence of Corynebacterium casei LMG S-19264T (=DSM 44701T), isolated from a smear-ripened cheese.</title>
        <authorList>
            <consortium name="US DOE Joint Genome Institute (JGI-PGF)"/>
            <person name="Walter F."/>
            <person name="Albersmeier A."/>
            <person name="Kalinowski J."/>
            <person name="Ruckert C."/>
        </authorList>
    </citation>
    <scope>NUCLEOTIDE SEQUENCE [LARGE SCALE GENOMIC DNA]</scope>
    <source>
        <strain evidence="2 5">JCM 4205</strain>
    </source>
</reference>
<dbReference type="EMBL" id="CP023693">
    <property type="protein sequence ID" value="QEV34165.1"/>
    <property type="molecule type" value="Genomic_DNA"/>
</dbReference>
<dbReference type="GeneID" id="95456056"/>
<evidence type="ECO:0000313" key="2">
    <source>
        <dbReference type="EMBL" id="GGR09243.1"/>
    </source>
</evidence>
<organism evidence="2 5">
    <name type="scientific">Streptomyces cinereoruber</name>
    <dbReference type="NCBI Taxonomy" id="67260"/>
    <lineage>
        <taxon>Bacteria</taxon>
        <taxon>Bacillati</taxon>
        <taxon>Actinomycetota</taxon>
        <taxon>Actinomycetes</taxon>
        <taxon>Kitasatosporales</taxon>
        <taxon>Streptomycetaceae</taxon>
        <taxon>Streptomyces</taxon>
    </lineage>
</organism>
<evidence type="ECO:0000256" key="1">
    <source>
        <dbReference type="SAM" id="Phobius"/>
    </source>
</evidence>
<dbReference type="Proteomes" id="UP000642014">
    <property type="component" value="Unassembled WGS sequence"/>
</dbReference>
<dbReference type="EMBL" id="BMSJ01000001">
    <property type="protein sequence ID" value="GGR09243.1"/>
    <property type="molecule type" value="Genomic_DNA"/>
</dbReference>
<proteinExistence type="predicted"/>
<reference evidence="2" key="3">
    <citation type="submission" date="2023-08" db="EMBL/GenBank/DDBJ databases">
        <authorList>
            <person name="Sun Q."/>
            <person name="Ohkuma M."/>
        </authorList>
    </citation>
    <scope>NUCLEOTIDE SEQUENCE</scope>
    <source>
        <strain evidence="2">JCM 4205</strain>
    </source>
</reference>